<dbReference type="InterPro" id="IPR021947">
    <property type="entry name" value="DUF3564"/>
</dbReference>
<dbReference type="Proteomes" id="UP000235777">
    <property type="component" value="Unassembled WGS sequence"/>
</dbReference>
<accession>A0A2N7WPJ9</accession>
<protein>
    <recommendedName>
        <fullName evidence="3">DUF3564 domain-containing protein</fullName>
    </recommendedName>
</protein>
<gene>
    <name evidence="1" type="ORF">C0Z20_28310</name>
</gene>
<dbReference type="EMBL" id="PNYC01000026">
    <property type="protein sequence ID" value="PMS31265.1"/>
    <property type="molecule type" value="Genomic_DNA"/>
</dbReference>
<dbReference type="AlphaFoldDB" id="A0A2N7WPJ9"/>
<keyword evidence="2" id="KW-1185">Reference proteome</keyword>
<organism evidence="1 2">
    <name type="scientific">Trinickia symbiotica</name>
    <dbReference type="NCBI Taxonomy" id="863227"/>
    <lineage>
        <taxon>Bacteria</taxon>
        <taxon>Pseudomonadati</taxon>
        <taxon>Pseudomonadota</taxon>
        <taxon>Betaproteobacteria</taxon>
        <taxon>Burkholderiales</taxon>
        <taxon>Burkholderiaceae</taxon>
        <taxon>Trinickia</taxon>
    </lineage>
</organism>
<sequence>MRITVHLHSFDGIDPSAYAILWFDDELLEWSRESHASLTLPSWGRLQGRPAKTRVCPPGGGSPLFELEDLKLRKHGGPFEGETGVARRVAPPSACGRWHIQCIDDQRARAESSICAHGDA</sequence>
<proteinExistence type="predicted"/>
<dbReference type="Pfam" id="PF12087">
    <property type="entry name" value="DUF3564"/>
    <property type="match status" value="1"/>
</dbReference>
<evidence type="ECO:0000313" key="2">
    <source>
        <dbReference type="Proteomes" id="UP000235777"/>
    </source>
</evidence>
<comment type="caution">
    <text evidence="1">The sequence shown here is derived from an EMBL/GenBank/DDBJ whole genome shotgun (WGS) entry which is preliminary data.</text>
</comment>
<dbReference type="RefSeq" id="WP_102607298.1">
    <property type="nucleotide sequence ID" value="NZ_PNYC01000026.1"/>
</dbReference>
<evidence type="ECO:0008006" key="3">
    <source>
        <dbReference type="Google" id="ProtNLM"/>
    </source>
</evidence>
<reference evidence="1 2" key="1">
    <citation type="submission" date="2018-01" db="EMBL/GenBank/DDBJ databases">
        <title>Whole genome analyses suggest that Burkholderia sensu lato contains two further novel genera in the rhizoxinica-symbiotica group Mycetohabitans gen. nov., and Trinickia gen. nov.: implications for the evolution of diazotrophy and nodulation in the Burkholderiaceae.</title>
        <authorList>
            <person name="Estrada-de los Santos P."/>
            <person name="Palmer M."/>
            <person name="Chavez-Ramirez B."/>
            <person name="Beukes C."/>
            <person name="Steenkamp E.T."/>
            <person name="Hirsch A.M."/>
            <person name="Manyaka P."/>
            <person name="Maluk M."/>
            <person name="Lafos M."/>
            <person name="Crook M."/>
            <person name="Gross E."/>
            <person name="Simon M.F."/>
            <person name="Bueno dos Reis Junior F."/>
            <person name="Poole P.S."/>
            <person name="Venter S.N."/>
            <person name="James E.K."/>
        </authorList>
    </citation>
    <scope>NUCLEOTIDE SEQUENCE [LARGE SCALE GENOMIC DNA]</scope>
    <source>
        <strain evidence="1 2">JPY 581</strain>
    </source>
</reference>
<evidence type="ECO:0000313" key="1">
    <source>
        <dbReference type="EMBL" id="PMS31265.1"/>
    </source>
</evidence>
<name>A0A2N7WPJ9_9BURK</name>